<feature type="region of interest" description="Disordered" evidence="1">
    <location>
        <begin position="89"/>
        <end position="250"/>
    </location>
</feature>
<name>A0ABR4NJQ9_9FUNG</name>
<organism evidence="2 3">
    <name type="scientific">Polyrhizophydium stewartii</name>
    <dbReference type="NCBI Taxonomy" id="2732419"/>
    <lineage>
        <taxon>Eukaryota</taxon>
        <taxon>Fungi</taxon>
        <taxon>Fungi incertae sedis</taxon>
        <taxon>Chytridiomycota</taxon>
        <taxon>Chytridiomycota incertae sedis</taxon>
        <taxon>Chytridiomycetes</taxon>
        <taxon>Rhizophydiales</taxon>
        <taxon>Rhizophydiales incertae sedis</taxon>
        <taxon>Polyrhizophydium</taxon>
    </lineage>
</organism>
<dbReference type="Proteomes" id="UP001527925">
    <property type="component" value="Unassembled WGS sequence"/>
</dbReference>
<feature type="compositionally biased region" description="Basic and acidic residues" evidence="1">
    <location>
        <begin position="188"/>
        <end position="250"/>
    </location>
</feature>
<feature type="region of interest" description="Disordered" evidence="1">
    <location>
        <begin position="1"/>
        <end position="36"/>
    </location>
</feature>
<evidence type="ECO:0000313" key="2">
    <source>
        <dbReference type="EMBL" id="KAL2919765.1"/>
    </source>
</evidence>
<accession>A0ABR4NJQ9</accession>
<feature type="compositionally biased region" description="Basic and acidic residues" evidence="1">
    <location>
        <begin position="112"/>
        <end position="126"/>
    </location>
</feature>
<evidence type="ECO:0000256" key="1">
    <source>
        <dbReference type="SAM" id="MobiDB-lite"/>
    </source>
</evidence>
<proteinExistence type="predicted"/>
<reference evidence="2 3" key="1">
    <citation type="submission" date="2023-09" db="EMBL/GenBank/DDBJ databases">
        <title>Pangenome analysis of Batrachochytrium dendrobatidis and related Chytrids.</title>
        <authorList>
            <person name="Yacoub M.N."/>
            <person name="Stajich J.E."/>
            <person name="James T.Y."/>
        </authorList>
    </citation>
    <scope>NUCLEOTIDE SEQUENCE [LARGE SCALE GENOMIC DNA]</scope>
    <source>
        <strain evidence="2 3">JEL0888</strain>
    </source>
</reference>
<evidence type="ECO:0000313" key="3">
    <source>
        <dbReference type="Proteomes" id="UP001527925"/>
    </source>
</evidence>
<keyword evidence="3" id="KW-1185">Reference proteome</keyword>
<comment type="caution">
    <text evidence="2">The sequence shown here is derived from an EMBL/GenBank/DDBJ whole genome shotgun (WGS) entry which is preliminary data.</text>
</comment>
<sequence>MPSKKTSQTPRKASTQSQPRKPRKPRTKRPPAAHHHTILADACVNTTSPLVARDESEWTALQQMLRDAQQRILELEMISEPRNVRLATVSPPRMRVDSGAGLSSDVDAALPDARDTDACTDARNEIVPESPDLYSQPARHLELPPLGQEQDPQVASPSPASPITPGPSPEHSSTAPTFTPPPPQAGADRNELGLQEAKRQEMEQQERDRQELERRESEQKELERHENEQKELERREAERQEAEHREQEHEKLVQNLREELEQLKAEARCWEAQYAALKQRLLDLKPSPDPTVNTSQSIDDGFLWLESRLQAAQRVEELEQQNMQRDAEHATQRIQFEQKLLDEQTHRARLESANTALEADMATKELAIQSLEKTIQDNLKAQGYELQAMRSGLESTQRELSAKSAEANLLAVGIAELRRQLGSFEERQDTMQRLRQAAILAETAAEWVERTLQSPIAAGRTTPEMDGTGGMFGVDLGLEM</sequence>
<feature type="compositionally biased region" description="Polar residues" evidence="1">
    <location>
        <begin position="1"/>
        <end position="18"/>
    </location>
</feature>
<feature type="compositionally biased region" description="Pro residues" evidence="1">
    <location>
        <begin position="159"/>
        <end position="168"/>
    </location>
</feature>
<feature type="compositionally biased region" description="Basic residues" evidence="1">
    <location>
        <begin position="20"/>
        <end position="36"/>
    </location>
</feature>
<dbReference type="EMBL" id="JADGIZ020000002">
    <property type="protein sequence ID" value="KAL2919765.1"/>
    <property type="molecule type" value="Genomic_DNA"/>
</dbReference>
<protein>
    <submittedName>
        <fullName evidence="2">Uncharacterized protein</fullName>
    </submittedName>
</protein>
<gene>
    <name evidence="2" type="ORF">HK105_200682</name>
</gene>